<organism evidence="9 10">
    <name type="scientific">Aspergillus minisclerotigenes</name>
    <dbReference type="NCBI Taxonomy" id="656917"/>
    <lineage>
        <taxon>Eukaryota</taxon>
        <taxon>Fungi</taxon>
        <taxon>Dikarya</taxon>
        <taxon>Ascomycota</taxon>
        <taxon>Pezizomycotina</taxon>
        <taxon>Eurotiomycetes</taxon>
        <taxon>Eurotiomycetidae</taxon>
        <taxon>Eurotiales</taxon>
        <taxon>Aspergillaceae</taxon>
        <taxon>Aspergillus</taxon>
        <taxon>Aspergillus subgen. Circumdati</taxon>
    </lineage>
</organism>
<evidence type="ECO:0000256" key="2">
    <source>
        <dbReference type="ARBA" id="ARBA00008335"/>
    </source>
</evidence>
<dbReference type="PANTHER" id="PTHR23502">
    <property type="entry name" value="MAJOR FACILITATOR SUPERFAMILY"/>
    <property type="match status" value="1"/>
</dbReference>
<reference evidence="9 10" key="1">
    <citation type="submission" date="2019-04" db="EMBL/GenBank/DDBJ databases">
        <title>Fungal friends and foes A comparative genomics study of 23 Aspergillus species from section Flavi.</title>
        <authorList>
            <consortium name="DOE Joint Genome Institute"/>
            <person name="Kjaerbolling I."/>
            <person name="Vesth T.C."/>
            <person name="Frisvad J.C."/>
            <person name="Nybo J.L."/>
            <person name="Theobald S."/>
            <person name="Kildgaard S."/>
            <person name="Petersen T.I."/>
            <person name="Kuo A."/>
            <person name="Sato A."/>
            <person name="Lyhne E.K."/>
            <person name="Kogle M.E."/>
            <person name="Wiebenga A."/>
            <person name="Kun R.S."/>
            <person name="Lubbers R.J."/>
            <person name="Makela M.R."/>
            <person name="Barry K."/>
            <person name="Chovatia M."/>
            <person name="Clum A."/>
            <person name="Daum C."/>
            <person name="Haridas S."/>
            <person name="He G."/>
            <person name="LaButti K."/>
            <person name="Lipzen A."/>
            <person name="Mondo S."/>
            <person name="Pangilinan J."/>
            <person name="Riley R."/>
            <person name="Salamov A."/>
            <person name="Simmons B.A."/>
            <person name="Magnuson J.K."/>
            <person name="Henrissat B."/>
            <person name="Mortensen U.H."/>
            <person name="Larsen T.O."/>
            <person name="De vries R.P."/>
            <person name="Grigoriev I.V."/>
            <person name="Machida M."/>
            <person name="Baker S.E."/>
            <person name="Andersen M.R."/>
        </authorList>
    </citation>
    <scope>NUCLEOTIDE SEQUENCE [LARGE SCALE GENOMIC DNA]</scope>
    <source>
        <strain evidence="9 10">CBS 117635</strain>
    </source>
</reference>
<accession>A0A5N6INP2</accession>
<evidence type="ECO:0000256" key="4">
    <source>
        <dbReference type="ARBA" id="ARBA00022989"/>
    </source>
</evidence>
<feature type="transmembrane region" description="Helical" evidence="7">
    <location>
        <begin position="317"/>
        <end position="337"/>
    </location>
</feature>
<dbReference type="EMBL" id="ML732879">
    <property type="protein sequence ID" value="KAB8268086.1"/>
    <property type="molecule type" value="Genomic_DNA"/>
</dbReference>
<evidence type="ECO:0000256" key="1">
    <source>
        <dbReference type="ARBA" id="ARBA00004141"/>
    </source>
</evidence>
<evidence type="ECO:0000256" key="5">
    <source>
        <dbReference type="ARBA" id="ARBA00023136"/>
    </source>
</evidence>
<evidence type="ECO:0000256" key="7">
    <source>
        <dbReference type="SAM" id="Phobius"/>
    </source>
</evidence>
<dbReference type="GO" id="GO:0016020">
    <property type="term" value="C:membrane"/>
    <property type="evidence" value="ECO:0007669"/>
    <property type="project" value="UniProtKB-SubCell"/>
</dbReference>
<dbReference type="PANTHER" id="PTHR23502:SF68">
    <property type="entry name" value="MULTIDRUG TRANSPORTER, PUTATIVE (AFU_ORTHOLOGUE AFUA_3G01120)-RELATED"/>
    <property type="match status" value="1"/>
</dbReference>
<evidence type="ECO:0000259" key="8">
    <source>
        <dbReference type="PROSITE" id="PS50850"/>
    </source>
</evidence>
<keyword evidence="3 7" id="KW-0812">Transmembrane</keyword>
<feature type="transmembrane region" description="Helical" evidence="7">
    <location>
        <begin position="200"/>
        <end position="222"/>
    </location>
</feature>
<dbReference type="InterPro" id="IPR011701">
    <property type="entry name" value="MFS"/>
</dbReference>
<proteinExistence type="inferred from homology"/>
<dbReference type="SUPFAM" id="SSF103473">
    <property type="entry name" value="MFS general substrate transporter"/>
    <property type="match status" value="1"/>
</dbReference>
<feature type="transmembrane region" description="Helical" evidence="7">
    <location>
        <begin position="418"/>
        <end position="439"/>
    </location>
</feature>
<dbReference type="InterPro" id="IPR036259">
    <property type="entry name" value="MFS_trans_sf"/>
</dbReference>
<dbReference type="Pfam" id="PF07690">
    <property type="entry name" value="MFS_1"/>
    <property type="match status" value="1"/>
</dbReference>
<feature type="transmembrane region" description="Helical" evidence="7">
    <location>
        <begin position="171"/>
        <end position="194"/>
    </location>
</feature>
<feature type="transmembrane region" description="Helical" evidence="7">
    <location>
        <begin position="45"/>
        <end position="66"/>
    </location>
</feature>
<keyword evidence="5 7" id="KW-0472">Membrane</keyword>
<feature type="transmembrane region" description="Helical" evidence="7">
    <location>
        <begin position="141"/>
        <end position="164"/>
    </location>
</feature>
<comment type="similarity">
    <text evidence="2">Belongs to the major facilitator superfamily.</text>
</comment>
<dbReference type="Proteomes" id="UP000326289">
    <property type="component" value="Unassembled WGS sequence"/>
</dbReference>
<comment type="subcellular location">
    <subcellularLocation>
        <location evidence="1">Membrane</location>
        <topology evidence="1">Multi-pass membrane protein</topology>
    </subcellularLocation>
</comment>
<feature type="transmembrane region" description="Helical" evidence="7">
    <location>
        <begin position="272"/>
        <end position="297"/>
    </location>
</feature>
<dbReference type="CDD" id="cd17323">
    <property type="entry name" value="MFS_Tpo1_MDR_like"/>
    <property type="match status" value="1"/>
</dbReference>
<dbReference type="AlphaFoldDB" id="A0A5N6INP2"/>
<gene>
    <name evidence="9" type="ORF">BDV30DRAFT_246009</name>
</gene>
<evidence type="ECO:0000256" key="6">
    <source>
        <dbReference type="SAM" id="MobiDB-lite"/>
    </source>
</evidence>
<dbReference type="PROSITE" id="PS50850">
    <property type="entry name" value="MFS"/>
    <property type="match status" value="1"/>
</dbReference>
<protein>
    <submittedName>
        <fullName evidence="9">MFS general substrate transporter</fullName>
    </submittedName>
</protein>
<dbReference type="FunFam" id="1.20.1250.20:FF:000011">
    <property type="entry name" value="MFS multidrug transporter, putative"/>
    <property type="match status" value="1"/>
</dbReference>
<dbReference type="GO" id="GO:0022857">
    <property type="term" value="F:transmembrane transporter activity"/>
    <property type="evidence" value="ECO:0007669"/>
    <property type="project" value="InterPro"/>
</dbReference>
<keyword evidence="10" id="KW-1185">Reference proteome</keyword>
<feature type="transmembrane region" description="Helical" evidence="7">
    <location>
        <begin position="117"/>
        <end position="135"/>
    </location>
</feature>
<dbReference type="Gene3D" id="1.20.1250.20">
    <property type="entry name" value="MFS general substrate transporter like domains"/>
    <property type="match status" value="1"/>
</dbReference>
<keyword evidence="4 7" id="KW-1133">Transmembrane helix</keyword>
<evidence type="ECO:0000256" key="3">
    <source>
        <dbReference type="ARBA" id="ARBA00022692"/>
    </source>
</evidence>
<name>A0A5N6INP2_9EURO</name>
<sequence length="485" mass="51802">MSSSPNIGQDDSEQDPIPPQSPHMVDGQGPDEISSPLNWSSRKKIVTVGIVSLFNFLTPLGSAMFAPGVSQAMDELGSTSKPMSSFVVSVYLLGFAFGPLVVAPLSELYGRLPIYHASNVLFALFNVACALAPNLSSLVGFRFLAGSAGSAPLALGAGTIADIIAPHRRGLAISVWAVGPVIGPVVGPVCGGFLSQDASWRWVFWTIAIASGVVTGISFLILRETYAPAIEARRAKDLRGQQKGNTYLRSASSNDSRALSLFVASIVLPLKLLIFSPIVFLLSLYVALVYGFLYLLFTTMSQVYHDQYHFSTSIVGLTYIGLGVGSALGLLATGRLSDPISHRLAARARGSKKPEYRLALMIPLSLCLPIGLFWYGWSTQQKVHWMVPIIGTGWIGIGVVVSFTSIQTYLVEAFTTSAASAAAANTVLRSLMGAVLPLAGPSMYSALGLGWGNSLLAFIAISILPLPIVFFMYGEELRKRYPMKA</sequence>
<evidence type="ECO:0000313" key="10">
    <source>
        <dbReference type="Proteomes" id="UP000326289"/>
    </source>
</evidence>
<feature type="transmembrane region" description="Helical" evidence="7">
    <location>
        <begin position="86"/>
        <end position="105"/>
    </location>
</feature>
<feature type="transmembrane region" description="Helical" evidence="7">
    <location>
        <begin position="451"/>
        <end position="474"/>
    </location>
</feature>
<evidence type="ECO:0000313" key="9">
    <source>
        <dbReference type="EMBL" id="KAB8268086.1"/>
    </source>
</evidence>
<feature type="transmembrane region" description="Helical" evidence="7">
    <location>
        <begin position="383"/>
        <end position="406"/>
    </location>
</feature>
<feature type="region of interest" description="Disordered" evidence="6">
    <location>
        <begin position="1"/>
        <end position="36"/>
    </location>
</feature>
<feature type="transmembrane region" description="Helical" evidence="7">
    <location>
        <begin position="358"/>
        <end position="377"/>
    </location>
</feature>
<dbReference type="InterPro" id="IPR020846">
    <property type="entry name" value="MFS_dom"/>
</dbReference>
<feature type="domain" description="Major facilitator superfamily (MFS) profile" evidence="8">
    <location>
        <begin position="47"/>
        <end position="477"/>
    </location>
</feature>